<dbReference type="RefSeq" id="WP_148689557.1">
    <property type="nucleotide sequence ID" value="NZ_LT671858.1"/>
</dbReference>
<dbReference type="Proteomes" id="UP000195607">
    <property type="component" value="Chromosome I"/>
</dbReference>
<dbReference type="InterPro" id="IPR043958">
    <property type="entry name" value="Ta1207"/>
</dbReference>
<dbReference type="GeneID" id="41587739"/>
<gene>
    <name evidence="1" type="ORF">CSP5_0437</name>
</gene>
<dbReference type="Pfam" id="PF19020">
    <property type="entry name" value="Ta1207"/>
    <property type="match status" value="1"/>
</dbReference>
<name>A0A1N5T254_9ARCH</name>
<proteinExistence type="predicted"/>
<reference evidence="1 2" key="1">
    <citation type="submission" date="2016-04" db="EMBL/GenBank/DDBJ databases">
        <authorList>
            <person name="Evans L.H."/>
            <person name="Alamgir A."/>
            <person name="Owens N."/>
            <person name="Weber N.D."/>
            <person name="Virtaneva K."/>
            <person name="Barbian K."/>
            <person name="Babar A."/>
            <person name="Rosenke K."/>
        </authorList>
    </citation>
    <scope>NUCLEOTIDE SEQUENCE [LARGE SCALE GENOMIC DNA]</scope>
    <source>
        <strain evidence="2">S5(T) (JCM 30642 \VKM B-2941)</strain>
    </source>
</reference>
<organism evidence="1 2">
    <name type="scientific">Cuniculiplasma divulgatum</name>
    <dbReference type="NCBI Taxonomy" id="1673428"/>
    <lineage>
        <taxon>Archaea</taxon>
        <taxon>Methanobacteriati</taxon>
        <taxon>Thermoplasmatota</taxon>
        <taxon>Thermoplasmata</taxon>
        <taxon>Thermoplasmatales</taxon>
        <taxon>Cuniculiplasmataceae</taxon>
        <taxon>Cuniculiplasma</taxon>
    </lineage>
</organism>
<dbReference type="AlphaFoldDB" id="A0A1N5T254"/>
<evidence type="ECO:0000313" key="2">
    <source>
        <dbReference type="Proteomes" id="UP000195607"/>
    </source>
</evidence>
<evidence type="ECO:0000313" key="1">
    <source>
        <dbReference type="EMBL" id="SIM42420.1"/>
    </source>
</evidence>
<protein>
    <submittedName>
        <fullName evidence="1">Uncharacterized protein</fullName>
    </submittedName>
</protein>
<dbReference type="EMBL" id="LT671858">
    <property type="protein sequence ID" value="SIM42420.1"/>
    <property type="molecule type" value="Genomic_DNA"/>
</dbReference>
<sequence length="294" mass="33579">MHSIKIRYRWDSQLFDVLFENKITIRTRVLSDDVKQDFLFFIPSEVAKNRSIATFLKLKAEMDSYGNYVMSLGEASEDFDHIKKMLSISGFIVDYMELSGEGFSITGRVMDEKLGDLNDIILDGARNLDDLFVDWIRPISSGVIEVDPKVYSEQLMGITFLDSKMASSNDNITFLEGDTPRLNKVTMIGTLDDNYDRSVINVEEVIGSSKFVTLNGIYSDFLKKLASENILTESRVLKARLGKLYLQVVVPQFQLMQIVGLSTKEMFSDLIIEEIFKYNGNSSREELLELNFEK</sequence>
<accession>A0A1N5T254</accession>